<dbReference type="EMBL" id="JACHXZ010000004">
    <property type="protein sequence ID" value="MBB3169963.1"/>
    <property type="molecule type" value="Genomic_DNA"/>
</dbReference>
<sequence>MKKGDGISKYKLNRIATESLRNAIRLHFDSVLLYENGSYPSALQLSVLALEEFAKANWVDHYIWSSETNEGYPTAELEQEWLKLLYLHPKKQWSFVARDTNDYSPKFISLIQSRKLEEKKQNAVYVGLSRSKGMVDIESRISTPWKVKQNDAKQFISIINDELLRIFARIEENEFYFEGGSGMDEVFDYHIYNKLLRWPHRSGIKNNGWRKKSSQRN</sequence>
<dbReference type="RefSeq" id="WP_183911441.1">
    <property type="nucleotide sequence ID" value="NZ_JACHXZ010000004.1"/>
</dbReference>
<keyword evidence="2" id="KW-1185">Reference proteome</keyword>
<dbReference type="NCBIfam" id="TIGR04498">
    <property type="entry name" value="AbiV_defense"/>
    <property type="match status" value="1"/>
</dbReference>
<evidence type="ECO:0000313" key="1">
    <source>
        <dbReference type="EMBL" id="MBB3169963.1"/>
    </source>
</evidence>
<name>A0A839UQ97_9GAMM</name>
<dbReference type="InterPro" id="IPR030987">
    <property type="entry name" value="AbiV"/>
</dbReference>
<comment type="caution">
    <text evidence="1">The sequence shown here is derived from an EMBL/GenBank/DDBJ whole genome shotgun (WGS) entry which is preliminary data.</text>
</comment>
<dbReference type="AlphaFoldDB" id="A0A839UQ97"/>
<organism evidence="1 2">
    <name type="scientific">Simiduia aestuariiviva</name>
    <dbReference type="NCBI Taxonomy" id="1510459"/>
    <lineage>
        <taxon>Bacteria</taxon>
        <taxon>Pseudomonadati</taxon>
        <taxon>Pseudomonadota</taxon>
        <taxon>Gammaproteobacteria</taxon>
        <taxon>Cellvibrionales</taxon>
        <taxon>Cellvibrionaceae</taxon>
        <taxon>Simiduia</taxon>
    </lineage>
</organism>
<gene>
    <name evidence="1" type="ORF">FHS30_003176</name>
</gene>
<evidence type="ECO:0000313" key="2">
    <source>
        <dbReference type="Proteomes" id="UP000559987"/>
    </source>
</evidence>
<reference evidence="1 2" key="1">
    <citation type="submission" date="2020-08" db="EMBL/GenBank/DDBJ databases">
        <title>Genomic Encyclopedia of Type Strains, Phase III (KMG-III): the genomes of soil and plant-associated and newly described type strains.</title>
        <authorList>
            <person name="Whitman W."/>
        </authorList>
    </citation>
    <scope>NUCLEOTIDE SEQUENCE [LARGE SCALE GENOMIC DNA]</scope>
    <source>
        <strain evidence="1 2">CECT 8571</strain>
    </source>
</reference>
<dbReference type="Proteomes" id="UP000559987">
    <property type="component" value="Unassembled WGS sequence"/>
</dbReference>
<proteinExistence type="predicted"/>
<protein>
    <submittedName>
        <fullName evidence="1">AbiV family abortive infection protein</fullName>
    </submittedName>
</protein>
<accession>A0A839UQ97</accession>
<dbReference type="Pfam" id="PF18728">
    <property type="entry name" value="HEPN_AbiV"/>
    <property type="match status" value="1"/>
</dbReference>